<comment type="subcellular location">
    <subcellularLocation>
        <location evidence="1">Cell membrane</location>
        <topology evidence="1">Multi-pass membrane protein</topology>
    </subcellularLocation>
</comment>
<feature type="transmembrane region" description="Helical" evidence="9">
    <location>
        <begin position="50"/>
        <end position="70"/>
    </location>
</feature>
<keyword evidence="7 9" id="KW-0472">Membrane</keyword>
<evidence type="ECO:0000256" key="6">
    <source>
        <dbReference type="ARBA" id="ARBA00023065"/>
    </source>
</evidence>
<evidence type="ECO:0000256" key="7">
    <source>
        <dbReference type="ARBA" id="ARBA00023136"/>
    </source>
</evidence>
<keyword evidence="2" id="KW-0813">Transport</keyword>
<evidence type="ECO:0000313" key="10">
    <source>
        <dbReference type="EMBL" id="MDO9706779.1"/>
    </source>
</evidence>
<evidence type="ECO:0000256" key="9">
    <source>
        <dbReference type="SAM" id="Phobius"/>
    </source>
</evidence>
<keyword evidence="3" id="KW-1003">Cell membrane</keyword>
<feature type="transmembrane region" description="Helical" evidence="9">
    <location>
        <begin position="222"/>
        <end position="245"/>
    </location>
</feature>
<evidence type="ECO:0000256" key="5">
    <source>
        <dbReference type="ARBA" id="ARBA00022989"/>
    </source>
</evidence>
<dbReference type="PANTHER" id="PTHR33281:SF19">
    <property type="entry name" value="VOLTAGE-DEPENDENT ANION CHANNEL-FORMING PROTEIN YNEE"/>
    <property type="match status" value="1"/>
</dbReference>
<protein>
    <submittedName>
        <fullName evidence="10">Bestrophin family ion channel</fullName>
    </submittedName>
</protein>
<dbReference type="RefSeq" id="WP_305101652.1">
    <property type="nucleotide sequence ID" value="NZ_JAUTWS010000001.1"/>
</dbReference>
<accession>A0ABT9DSA6</accession>
<sequence length="307" mass="33777">MILRERPSGWRLFFVLRGSVAPKVAPQVLGSVLLALVVSRTHGVLFDHSLAFTAAPFTIIGLALSIFLGFRNTTAYARYWEGRILWGELRIACRVLARQMESLLAPGEGEAALRRRMAWRAIGFAHALRHRLRGTDPAAELAPLLPPAELEAALRSGNPPGAILRAMGRELGACLRERRVDGPLAARIDETLTAFDRVLAGCDRIRGTPIPFSYTLLLHRTAYLYCFMLPFGLVDTVGLATPVMVGLVSYTFFGLDALGDEIEEPFGTLPNDLPLTALCRAIEIELREALGEPDLPPPLQPRNYVLE</sequence>
<proteinExistence type="inferred from homology"/>
<evidence type="ECO:0000256" key="4">
    <source>
        <dbReference type="ARBA" id="ARBA00022692"/>
    </source>
</evidence>
<keyword evidence="4 9" id="KW-0812">Transmembrane</keyword>
<dbReference type="Proteomes" id="UP001243009">
    <property type="component" value="Unassembled WGS sequence"/>
</dbReference>
<name>A0ABT9DSA6_9PROT</name>
<dbReference type="EMBL" id="JAUTWS010000001">
    <property type="protein sequence ID" value="MDO9706779.1"/>
    <property type="molecule type" value="Genomic_DNA"/>
</dbReference>
<evidence type="ECO:0000256" key="8">
    <source>
        <dbReference type="ARBA" id="ARBA00034708"/>
    </source>
</evidence>
<comment type="caution">
    <text evidence="10">The sequence shown here is derived from an EMBL/GenBank/DDBJ whole genome shotgun (WGS) entry which is preliminary data.</text>
</comment>
<evidence type="ECO:0000256" key="2">
    <source>
        <dbReference type="ARBA" id="ARBA00022448"/>
    </source>
</evidence>
<keyword evidence="6" id="KW-0406">Ion transport</keyword>
<comment type="similarity">
    <text evidence="8">Belongs to the anion channel-forming bestrophin (TC 1.A.46) family.</text>
</comment>
<keyword evidence="11" id="KW-1185">Reference proteome</keyword>
<dbReference type="PANTHER" id="PTHR33281">
    <property type="entry name" value="UPF0187 PROTEIN YNEE"/>
    <property type="match status" value="1"/>
</dbReference>
<dbReference type="Pfam" id="PF25539">
    <property type="entry name" value="Bestrophin_2"/>
    <property type="match status" value="1"/>
</dbReference>
<reference evidence="10 11" key="1">
    <citation type="submission" date="2023-08" db="EMBL/GenBank/DDBJ databases">
        <title>The draft genome sequence of Paracraurococcus sp. LOR1-02.</title>
        <authorList>
            <person name="Kingkaew E."/>
            <person name="Tanasupawat S."/>
        </authorList>
    </citation>
    <scope>NUCLEOTIDE SEQUENCE [LARGE SCALE GENOMIC DNA]</scope>
    <source>
        <strain evidence="10 11">LOR1-02</strain>
    </source>
</reference>
<organism evidence="10 11">
    <name type="scientific">Paracraurococcus lichenis</name>
    <dbReference type="NCBI Taxonomy" id="3064888"/>
    <lineage>
        <taxon>Bacteria</taxon>
        <taxon>Pseudomonadati</taxon>
        <taxon>Pseudomonadota</taxon>
        <taxon>Alphaproteobacteria</taxon>
        <taxon>Acetobacterales</taxon>
        <taxon>Roseomonadaceae</taxon>
        <taxon>Paracraurococcus</taxon>
    </lineage>
</organism>
<evidence type="ECO:0000256" key="3">
    <source>
        <dbReference type="ARBA" id="ARBA00022475"/>
    </source>
</evidence>
<gene>
    <name evidence="10" type="ORF">Q7A36_00395</name>
</gene>
<dbReference type="InterPro" id="IPR044669">
    <property type="entry name" value="YneE/VCCN1/2-like"/>
</dbReference>
<evidence type="ECO:0000256" key="1">
    <source>
        <dbReference type="ARBA" id="ARBA00004651"/>
    </source>
</evidence>
<evidence type="ECO:0000313" key="11">
    <source>
        <dbReference type="Proteomes" id="UP001243009"/>
    </source>
</evidence>
<feature type="transmembrane region" description="Helical" evidence="9">
    <location>
        <begin position="12"/>
        <end position="38"/>
    </location>
</feature>
<keyword evidence="5 9" id="KW-1133">Transmembrane helix</keyword>